<protein>
    <submittedName>
        <fullName evidence="2">Uncharacterized protein</fullName>
    </submittedName>
</protein>
<feature type="region of interest" description="Disordered" evidence="1">
    <location>
        <begin position="1"/>
        <end position="39"/>
    </location>
</feature>
<dbReference type="EMBL" id="JRKN01000027">
    <property type="protein sequence ID" value="KGJ03040.1"/>
    <property type="molecule type" value="Genomic_DNA"/>
</dbReference>
<keyword evidence="3" id="KW-1185">Reference proteome</keyword>
<evidence type="ECO:0000313" key="2">
    <source>
        <dbReference type="EMBL" id="KGJ03040.1"/>
    </source>
</evidence>
<dbReference type="AlphaFoldDB" id="A0A099EXB1"/>
<reference evidence="2 3" key="1">
    <citation type="submission" date="2014-09" db="EMBL/GenBank/DDBJ databases">
        <authorList>
            <person name="McGinnis J.M."/>
            <person name="Wolfgang W.J."/>
        </authorList>
    </citation>
    <scope>NUCLEOTIDE SEQUENCE [LARGE SCALE GENOMIC DNA]</scope>
    <source>
        <strain evidence="2 3">JCM 14014</strain>
    </source>
</reference>
<evidence type="ECO:0000313" key="3">
    <source>
        <dbReference type="Proteomes" id="UP000029846"/>
    </source>
</evidence>
<evidence type="ECO:0000256" key="1">
    <source>
        <dbReference type="SAM" id="MobiDB-lite"/>
    </source>
</evidence>
<reference evidence="2 3" key="2">
    <citation type="submission" date="2014-10" db="EMBL/GenBank/DDBJ databases">
        <title>Paracoccus sanguinis sp. nov., isolated from clinical specimens of New York State patients.</title>
        <authorList>
            <person name="Mingle L.A."/>
            <person name="Cole J.A."/>
            <person name="Lapierre P."/>
            <person name="Musser K.A."/>
        </authorList>
    </citation>
    <scope>NUCLEOTIDE SEQUENCE [LARGE SCALE GENOMIC DNA]</scope>
    <source>
        <strain evidence="2 3">JCM 14014</strain>
    </source>
</reference>
<dbReference type="eggNOG" id="ENOG50301FY">
    <property type="taxonomic scope" value="Bacteria"/>
</dbReference>
<accession>A0A099EXB1</accession>
<name>A0A099EXB1_9RHOB</name>
<proteinExistence type="predicted"/>
<gene>
    <name evidence="2" type="ORF">IT41_15620</name>
</gene>
<organism evidence="2 3">
    <name type="scientific">Paracoccus halophilus</name>
    <dbReference type="NCBI Taxonomy" id="376733"/>
    <lineage>
        <taxon>Bacteria</taxon>
        <taxon>Pseudomonadati</taxon>
        <taxon>Pseudomonadota</taxon>
        <taxon>Alphaproteobacteria</taxon>
        <taxon>Rhodobacterales</taxon>
        <taxon>Paracoccaceae</taxon>
        <taxon>Paracoccus</taxon>
    </lineage>
</organism>
<dbReference type="Proteomes" id="UP000029846">
    <property type="component" value="Unassembled WGS sequence"/>
</dbReference>
<sequence>MRGGETLLEKERAMARSTSLRKTEPVAPGAEAGKRTRSAAATETLVKRLVRTRSANEITNVIGLKPIKGRSGPKIAY</sequence>
<comment type="caution">
    <text evidence="2">The sequence shown here is derived from an EMBL/GenBank/DDBJ whole genome shotgun (WGS) entry which is preliminary data.</text>
</comment>